<organism evidence="8 9">
    <name type="scientific">Herbidospora galbida</name>
    <dbReference type="NCBI Taxonomy" id="2575442"/>
    <lineage>
        <taxon>Bacteria</taxon>
        <taxon>Bacillati</taxon>
        <taxon>Actinomycetota</taxon>
        <taxon>Actinomycetes</taxon>
        <taxon>Streptosporangiales</taxon>
        <taxon>Streptosporangiaceae</taxon>
        <taxon>Herbidospora</taxon>
    </lineage>
</organism>
<evidence type="ECO:0000256" key="5">
    <source>
        <dbReference type="ARBA" id="ARBA00022840"/>
    </source>
</evidence>
<name>A0A4V5V1I0_9ACTN</name>
<dbReference type="SUPFAM" id="SSF52540">
    <property type="entry name" value="P-loop containing nucleoside triphosphate hydrolases"/>
    <property type="match status" value="1"/>
</dbReference>
<keyword evidence="5 8" id="KW-0067">ATP-binding</keyword>
<evidence type="ECO:0000256" key="1">
    <source>
        <dbReference type="ARBA" id="ARBA00004202"/>
    </source>
</evidence>
<dbReference type="OrthoDB" id="9804819at2"/>
<evidence type="ECO:0000256" key="4">
    <source>
        <dbReference type="ARBA" id="ARBA00022741"/>
    </source>
</evidence>
<evidence type="ECO:0000313" key="9">
    <source>
        <dbReference type="Proteomes" id="UP000308705"/>
    </source>
</evidence>
<dbReference type="InterPro" id="IPR025302">
    <property type="entry name" value="DrrA1/2-like_C"/>
</dbReference>
<comment type="similarity">
    <text evidence="2">Belongs to the ABC transporter superfamily.</text>
</comment>
<dbReference type="PROSITE" id="PS50893">
    <property type="entry name" value="ABC_TRANSPORTER_2"/>
    <property type="match status" value="1"/>
</dbReference>
<dbReference type="RefSeq" id="WP_137246166.1">
    <property type="nucleotide sequence ID" value="NZ_SZQA01000004.1"/>
</dbReference>
<evidence type="ECO:0000313" key="8">
    <source>
        <dbReference type="EMBL" id="TKK90123.1"/>
    </source>
</evidence>
<evidence type="ECO:0000256" key="2">
    <source>
        <dbReference type="ARBA" id="ARBA00005417"/>
    </source>
</evidence>
<dbReference type="InterPro" id="IPR050763">
    <property type="entry name" value="ABC_transporter_ATP-binding"/>
</dbReference>
<dbReference type="Proteomes" id="UP000308705">
    <property type="component" value="Unassembled WGS sequence"/>
</dbReference>
<dbReference type="AlphaFoldDB" id="A0A4V5V1I0"/>
<keyword evidence="3" id="KW-0813">Transport</keyword>
<evidence type="ECO:0000256" key="3">
    <source>
        <dbReference type="ARBA" id="ARBA00022448"/>
    </source>
</evidence>
<dbReference type="Pfam" id="PF13732">
    <property type="entry name" value="DrrA1-3_C"/>
    <property type="match status" value="1"/>
</dbReference>
<comment type="caution">
    <text evidence="8">The sequence shown here is derived from an EMBL/GenBank/DDBJ whole genome shotgun (WGS) entry which is preliminary data.</text>
</comment>
<dbReference type="SMART" id="SM00382">
    <property type="entry name" value="AAA"/>
    <property type="match status" value="1"/>
</dbReference>
<dbReference type="GO" id="GO:0016887">
    <property type="term" value="F:ATP hydrolysis activity"/>
    <property type="evidence" value="ECO:0007669"/>
    <property type="project" value="InterPro"/>
</dbReference>
<keyword evidence="9" id="KW-1185">Reference proteome</keyword>
<reference evidence="8 9" key="1">
    <citation type="submission" date="2019-04" db="EMBL/GenBank/DDBJ databases">
        <title>Herbidospora sp. NEAU-GS14.nov., a novel actinomycete isolated from soil.</title>
        <authorList>
            <person name="Han L."/>
        </authorList>
    </citation>
    <scope>NUCLEOTIDE SEQUENCE [LARGE SCALE GENOMIC DNA]</scope>
    <source>
        <strain evidence="8 9">NEAU-GS14</strain>
    </source>
</reference>
<accession>A0A4V5V1I0</accession>
<dbReference type="InterPro" id="IPR003593">
    <property type="entry name" value="AAA+_ATPase"/>
</dbReference>
<evidence type="ECO:0000259" key="7">
    <source>
        <dbReference type="PROSITE" id="PS50893"/>
    </source>
</evidence>
<dbReference type="PANTHER" id="PTHR42711">
    <property type="entry name" value="ABC TRANSPORTER ATP-BINDING PROTEIN"/>
    <property type="match status" value="1"/>
</dbReference>
<dbReference type="Gene3D" id="3.40.50.300">
    <property type="entry name" value="P-loop containing nucleotide triphosphate hydrolases"/>
    <property type="match status" value="1"/>
</dbReference>
<evidence type="ECO:0000256" key="6">
    <source>
        <dbReference type="ARBA" id="ARBA00023251"/>
    </source>
</evidence>
<keyword evidence="6" id="KW-0046">Antibiotic resistance</keyword>
<dbReference type="EMBL" id="SZQA01000004">
    <property type="protein sequence ID" value="TKK90123.1"/>
    <property type="molecule type" value="Genomic_DNA"/>
</dbReference>
<comment type="subcellular location">
    <subcellularLocation>
        <location evidence="1">Cell membrane</location>
        <topology evidence="1">Peripheral membrane protein</topology>
    </subcellularLocation>
</comment>
<dbReference type="GO" id="GO:0046677">
    <property type="term" value="P:response to antibiotic"/>
    <property type="evidence" value="ECO:0007669"/>
    <property type="project" value="UniProtKB-KW"/>
</dbReference>
<dbReference type="GO" id="GO:0005886">
    <property type="term" value="C:plasma membrane"/>
    <property type="evidence" value="ECO:0007669"/>
    <property type="project" value="UniProtKB-SubCell"/>
</dbReference>
<dbReference type="PROSITE" id="PS00211">
    <property type="entry name" value="ABC_TRANSPORTER_1"/>
    <property type="match status" value="1"/>
</dbReference>
<dbReference type="InterPro" id="IPR003439">
    <property type="entry name" value="ABC_transporter-like_ATP-bd"/>
</dbReference>
<sequence length="292" mass="31566">MLEIRGLRKIFGAGKVALDGVSFAVPAGQMFGFVGANGAGKTTTMRIVMGVLQADEGDVLWNGRPLTFAERRTFGYMPEERGLYQKMRVGEQIDYFGRLHGLGAASVGKARDALIGRLGLTERVDDTVESLSLGNQQRVQLAVALIHDPELLILDEPFSGLDPIAVDVLAEVLHERARGGVPVIFSSHQLELVERLCDSVGIVSAGRMVASGSVEELRDAEGRRLRVVVRDPKPGWADGLPGELSKEGDRDVLTVVGGDDQAVLRRAVEAGHVEFFGVERPTLVEIFREAVA</sequence>
<dbReference type="GO" id="GO:0005524">
    <property type="term" value="F:ATP binding"/>
    <property type="evidence" value="ECO:0007669"/>
    <property type="project" value="UniProtKB-KW"/>
</dbReference>
<gene>
    <name evidence="8" type="ORF">FDA94_06810</name>
</gene>
<dbReference type="Pfam" id="PF00005">
    <property type="entry name" value="ABC_tran"/>
    <property type="match status" value="1"/>
</dbReference>
<dbReference type="PANTHER" id="PTHR42711:SF5">
    <property type="entry name" value="ABC TRANSPORTER ATP-BINDING PROTEIN NATA"/>
    <property type="match status" value="1"/>
</dbReference>
<dbReference type="InterPro" id="IPR017871">
    <property type="entry name" value="ABC_transporter-like_CS"/>
</dbReference>
<keyword evidence="4" id="KW-0547">Nucleotide-binding</keyword>
<proteinExistence type="inferred from homology"/>
<feature type="domain" description="ABC transporter" evidence="7">
    <location>
        <begin position="2"/>
        <end position="230"/>
    </location>
</feature>
<protein>
    <submittedName>
        <fullName evidence="8">ABC transporter ATP-binding protein</fullName>
    </submittedName>
</protein>
<dbReference type="InterPro" id="IPR027417">
    <property type="entry name" value="P-loop_NTPase"/>
</dbReference>